<dbReference type="GO" id="GO:0005737">
    <property type="term" value="C:cytoplasm"/>
    <property type="evidence" value="ECO:0007669"/>
    <property type="project" value="InterPro"/>
</dbReference>
<organism evidence="4">
    <name type="scientific">Lentimicrobium saccharophilum</name>
    <dbReference type="NCBI Taxonomy" id="1678841"/>
    <lineage>
        <taxon>Bacteria</taxon>
        <taxon>Pseudomonadati</taxon>
        <taxon>Bacteroidota</taxon>
        <taxon>Bacteroidia</taxon>
        <taxon>Bacteroidales</taxon>
        <taxon>Lentimicrobiaceae</taxon>
        <taxon>Lentimicrobium</taxon>
    </lineage>
</organism>
<dbReference type="PATRIC" id="fig|1678841.3.peg.3566"/>
<name>A0A0S7C2X3_9BACT</name>
<evidence type="ECO:0000313" key="5">
    <source>
        <dbReference type="Proteomes" id="UP000053091"/>
    </source>
</evidence>
<dbReference type="InterPro" id="IPR045304">
    <property type="entry name" value="LbH_SAT"/>
</dbReference>
<dbReference type="OrthoDB" id="9801456at2"/>
<dbReference type="EMBL" id="DF968183">
    <property type="protein sequence ID" value="GAP44994.1"/>
    <property type="molecule type" value="Genomic_DNA"/>
</dbReference>
<accession>A0A0S7C2X3</accession>
<dbReference type="InterPro" id="IPR005881">
    <property type="entry name" value="Ser_O-AcTrfase"/>
</dbReference>
<comment type="catalytic activity">
    <reaction evidence="3">
        <text>L-serine + acetyl-CoA = O-acetyl-L-serine + CoA</text>
        <dbReference type="Rhea" id="RHEA:24560"/>
        <dbReference type="ChEBI" id="CHEBI:33384"/>
        <dbReference type="ChEBI" id="CHEBI:57287"/>
        <dbReference type="ChEBI" id="CHEBI:57288"/>
        <dbReference type="ChEBI" id="CHEBI:58340"/>
        <dbReference type="EC" id="2.3.1.30"/>
    </reaction>
</comment>
<dbReference type="InterPro" id="IPR011004">
    <property type="entry name" value="Trimer_LpxA-like_sf"/>
</dbReference>
<keyword evidence="5" id="KW-1185">Reference proteome</keyword>
<evidence type="ECO:0000256" key="2">
    <source>
        <dbReference type="ARBA" id="ARBA00023315"/>
    </source>
</evidence>
<evidence type="ECO:0000256" key="3">
    <source>
        <dbReference type="PIRNR" id="PIRNR000441"/>
    </source>
</evidence>
<dbReference type="Proteomes" id="UP000053091">
    <property type="component" value="Unassembled WGS sequence"/>
</dbReference>
<dbReference type="SUPFAM" id="SSF51161">
    <property type="entry name" value="Trimeric LpxA-like enzymes"/>
    <property type="match status" value="1"/>
</dbReference>
<keyword evidence="1 3" id="KW-0808">Transferase</keyword>
<dbReference type="GO" id="GO:0006535">
    <property type="term" value="P:cysteine biosynthetic process from serine"/>
    <property type="evidence" value="ECO:0007669"/>
    <property type="project" value="InterPro"/>
</dbReference>
<dbReference type="EC" id="2.3.1.30" evidence="3"/>
<dbReference type="CDD" id="cd03354">
    <property type="entry name" value="LbH_SAT"/>
    <property type="match status" value="1"/>
</dbReference>
<dbReference type="STRING" id="1678841.TBC1_12810"/>
<comment type="similarity">
    <text evidence="3">Belongs to the transferase hexapeptide repeat family.</text>
</comment>
<dbReference type="PANTHER" id="PTHR42811">
    <property type="entry name" value="SERINE ACETYLTRANSFERASE"/>
    <property type="match status" value="1"/>
</dbReference>
<dbReference type="GO" id="GO:0009001">
    <property type="term" value="F:serine O-acetyltransferase activity"/>
    <property type="evidence" value="ECO:0007669"/>
    <property type="project" value="UniProtKB-EC"/>
</dbReference>
<reference evidence="4" key="1">
    <citation type="journal article" date="2015" name="Genome Announc.">
        <title>Draft Genome Sequence of Bacteroidales Strain TBC1, a Novel Isolate from a Methanogenic Wastewater Treatment System.</title>
        <authorList>
            <person name="Tourlousse D.M."/>
            <person name="Matsuura N."/>
            <person name="Sun L."/>
            <person name="Toyonaga M."/>
            <person name="Kuroda K."/>
            <person name="Ohashi A."/>
            <person name="Cruz R."/>
            <person name="Yamaguchi T."/>
            <person name="Sekiguchi Y."/>
        </authorList>
    </citation>
    <scope>NUCLEOTIDE SEQUENCE [LARGE SCALE GENOMIC DNA]</scope>
    <source>
        <strain evidence="4">TBC1</strain>
    </source>
</reference>
<dbReference type="Gene3D" id="2.160.10.10">
    <property type="entry name" value="Hexapeptide repeat proteins"/>
    <property type="match status" value="1"/>
</dbReference>
<evidence type="ECO:0000256" key="1">
    <source>
        <dbReference type="ARBA" id="ARBA00022679"/>
    </source>
</evidence>
<sequence>MDSIIKSDLYRYFNREYSFWTFLRCLRVPGFRYMYFLRKASKARVKSITWIFYKILLRRYSYKFGYQIPFNAIIGEGFYIGHQGNVIINEKAVIGKNCNIAPGVTIGQTVRGEKCGVPVIGDFVWMGTNSIIVGGIRIGNDVLIAPGAFVNFDVPDHSIVIGNPGKIISRPDATSGYIDFIRPE</sequence>
<dbReference type="AlphaFoldDB" id="A0A0S7C2X3"/>
<keyword evidence="2 3" id="KW-0012">Acyltransferase</keyword>
<dbReference type="PIRSF" id="PIRSF000441">
    <property type="entry name" value="CysE"/>
    <property type="match status" value="1"/>
</dbReference>
<protein>
    <recommendedName>
        <fullName evidence="3">Serine acetyltransferase</fullName>
        <ecNumber evidence="3">2.3.1.30</ecNumber>
    </recommendedName>
</protein>
<proteinExistence type="inferred from homology"/>
<evidence type="ECO:0000313" key="4">
    <source>
        <dbReference type="EMBL" id="GAP44994.1"/>
    </source>
</evidence>
<gene>
    <name evidence="4" type="ORF">TBC1_12810</name>
</gene>